<dbReference type="AlphaFoldDB" id="A0A250J2F7"/>
<dbReference type="InterPro" id="IPR036249">
    <property type="entry name" value="Thioredoxin-like_sf"/>
</dbReference>
<dbReference type="PANTHER" id="PTHR12151:SF25">
    <property type="entry name" value="LINALOOL DEHYDRATASE_ISOMERASE DOMAIN-CONTAINING PROTEIN"/>
    <property type="match status" value="1"/>
</dbReference>
<dbReference type="Pfam" id="PF02630">
    <property type="entry name" value="SCO1-SenC"/>
    <property type="match status" value="1"/>
</dbReference>
<gene>
    <name evidence="6" type="ORF">CYFUS_003092</name>
</gene>
<keyword evidence="2 3" id="KW-0186">Copper</keyword>
<dbReference type="KEGG" id="cfus:CYFUS_003092"/>
<evidence type="ECO:0000313" key="6">
    <source>
        <dbReference type="EMBL" id="ATB37667.1"/>
    </source>
</evidence>
<feature type="binding site" evidence="3">
    <location>
        <position position="134"/>
    </location>
    <ligand>
        <name>Cu cation</name>
        <dbReference type="ChEBI" id="CHEBI:23378"/>
    </ligand>
</feature>
<feature type="disulfide bond" description="Redox-active" evidence="4">
    <location>
        <begin position="45"/>
        <end position="49"/>
    </location>
</feature>
<evidence type="ECO:0000259" key="5">
    <source>
        <dbReference type="PROSITE" id="PS51352"/>
    </source>
</evidence>
<dbReference type="InterPro" id="IPR013766">
    <property type="entry name" value="Thioredoxin_domain"/>
</dbReference>
<feature type="domain" description="Thioredoxin" evidence="5">
    <location>
        <begin position="4"/>
        <end position="169"/>
    </location>
</feature>
<evidence type="ECO:0000313" key="7">
    <source>
        <dbReference type="Proteomes" id="UP000217257"/>
    </source>
</evidence>
<name>A0A250J2F7_9BACT</name>
<dbReference type="PANTHER" id="PTHR12151">
    <property type="entry name" value="ELECTRON TRANSPORT PROTIN SCO1/SENC FAMILY MEMBER"/>
    <property type="match status" value="1"/>
</dbReference>
<protein>
    <recommendedName>
        <fullName evidence="5">Thioredoxin domain-containing protein</fullName>
    </recommendedName>
</protein>
<keyword evidence="3" id="KW-0479">Metal-binding</keyword>
<dbReference type="Proteomes" id="UP000217257">
    <property type="component" value="Chromosome"/>
</dbReference>
<keyword evidence="4" id="KW-1015">Disulfide bond</keyword>
<dbReference type="EMBL" id="CP022098">
    <property type="protein sequence ID" value="ATB37667.1"/>
    <property type="molecule type" value="Genomic_DNA"/>
</dbReference>
<evidence type="ECO:0000256" key="3">
    <source>
        <dbReference type="PIRSR" id="PIRSR603782-1"/>
    </source>
</evidence>
<feature type="binding site" evidence="3">
    <location>
        <position position="45"/>
    </location>
    <ligand>
        <name>Cu cation</name>
        <dbReference type="ChEBI" id="CHEBI:23378"/>
    </ligand>
</feature>
<dbReference type="FunFam" id="3.40.30.10:FF:000013">
    <property type="entry name" value="Blast:Protein SCO1 homolog, mitochondrial"/>
    <property type="match status" value="1"/>
</dbReference>
<comment type="similarity">
    <text evidence="1">Belongs to the SCO1/2 family.</text>
</comment>
<evidence type="ECO:0000256" key="2">
    <source>
        <dbReference type="ARBA" id="ARBA00023008"/>
    </source>
</evidence>
<dbReference type="SUPFAM" id="SSF52833">
    <property type="entry name" value="Thioredoxin-like"/>
    <property type="match status" value="1"/>
</dbReference>
<dbReference type="GO" id="GO:0046872">
    <property type="term" value="F:metal ion binding"/>
    <property type="evidence" value="ECO:0007669"/>
    <property type="project" value="UniProtKB-KW"/>
</dbReference>
<dbReference type="Gene3D" id="3.40.30.10">
    <property type="entry name" value="Glutaredoxin"/>
    <property type="match status" value="1"/>
</dbReference>
<reference evidence="6 7" key="1">
    <citation type="submission" date="2017-06" db="EMBL/GenBank/DDBJ databases">
        <title>Sequencing and comparative analysis of myxobacterial genomes.</title>
        <authorList>
            <person name="Rupp O."/>
            <person name="Goesmann A."/>
            <person name="Sogaard-Andersen L."/>
        </authorList>
    </citation>
    <scope>NUCLEOTIDE SEQUENCE [LARGE SCALE GENOMIC DNA]</scope>
    <source>
        <strain evidence="6 7">DSM 52655</strain>
    </source>
</reference>
<accession>A0A250J2F7</accession>
<dbReference type="CDD" id="cd02968">
    <property type="entry name" value="SCO"/>
    <property type="match status" value="1"/>
</dbReference>
<organism evidence="6 7">
    <name type="scientific">Cystobacter fuscus</name>
    <dbReference type="NCBI Taxonomy" id="43"/>
    <lineage>
        <taxon>Bacteria</taxon>
        <taxon>Pseudomonadati</taxon>
        <taxon>Myxococcota</taxon>
        <taxon>Myxococcia</taxon>
        <taxon>Myxococcales</taxon>
        <taxon>Cystobacterineae</taxon>
        <taxon>Archangiaceae</taxon>
        <taxon>Cystobacter</taxon>
    </lineage>
</organism>
<dbReference type="RefSeq" id="WP_095985955.1">
    <property type="nucleotide sequence ID" value="NZ_CP022098.1"/>
</dbReference>
<sequence>MSTLRPGSALPVGGAFDLVDHDGRPVTHETFRGAYALVFFGFTHCRVVCPRALGRLSTVLGLLGPDAARMQPLYITVDPERDHPSVMKAFLARWPGFLGLTGSREQIEAAKAAFHVFARRRDDPEDPNGYAVPHTAITYVIDPEGVCVDHFTDALSADEVAERLRTLIARNHRLNASEAGE</sequence>
<proteinExistence type="inferred from homology"/>
<dbReference type="PROSITE" id="PS51352">
    <property type="entry name" value="THIOREDOXIN_2"/>
    <property type="match status" value="1"/>
</dbReference>
<dbReference type="InterPro" id="IPR003782">
    <property type="entry name" value="SCO1/SenC"/>
</dbReference>
<evidence type="ECO:0000256" key="4">
    <source>
        <dbReference type="PIRSR" id="PIRSR603782-2"/>
    </source>
</evidence>
<evidence type="ECO:0000256" key="1">
    <source>
        <dbReference type="ARBA" id="ARBA00010996"/>
    </source>
</evidence>
<feature type="binding site" evidence="3">
    <location>
        <position position="49"/>
    </location>
    <ligand>
        <name>Cu cation</name>
        <dbReference type="ChEBI" id="CHEBI:23378"/>
    </ligand>
</feature>